<feature type="domain" description="AMP-dependent synthetase/ligase" evidence="5">
    <location>
        <begin position="31"/>
        <end position="390"/>
    </location>
</feature>
<dbReference type="GO" id="GO:0016405">
    <property type="term" value="F:CoA-ligase activity"/>
    <property type="evidence" value="ECO:0007669"/>
    <property type="project" value="TreeGrafter"/>
</dbReference>
<comment type="caution">
    <text evidence="7">The sequence shown here is derived from an EMBL/GenBank/DDBJ whole genome shotgun (WGS) entry which is preliminary data.</text>
</comment>
<dbReference type="STRING" id="104452.A0A0L7L784"/>
<evidence type="ECO:0000313" key="8">
    <source>
        <dbReference type="Proteomes" id="UP000037510"/>
    </source>
</evidence>
<dbReference type="GO" id="GO:0004497">
    <property type="term" value="F:monooxygenase activity"/>
    <property type="evidence" value="ECO:0007669"/>
    <property type="project" value="UniProtKB-KW"/>
</dbReference>
<dbReference type="PROSITE" id="PS00455">
    <property type="entry name" value="AMP_BINDING"/>
    <property type="match status" value="1"/>
</dbReference>
<sequence>MLKNKCYVFAENAKVPTHMHFGQYILDKMMEHRDTVALIDADTGESLTYGELAQKTVDTALSLTRMGVRKGDVVSICSEKRFELLSTTLGIFCAGATYSPSDITYGTGPILHRVKITKPKIMFCSPTAFGLHKESFDTVGCIDQYIVYGDEDKPGGISFKNFLTEHADVKDFLSVPVEGWKDYVLILFSSGTTGLPKGIPLTHLGLMNSTMSFVNDSLKGERSLSTREWYNAYGLGFALGALRAGATLVYSARNGHEDCLAAIEKYKINFLQLAPASVVELIKSSVLDDYDVSSVEGIMSASTPLAAEQVRAVKGRFPNLRDVYQLYGLTEAGSVCNEHLAPNGPRDGSVGTPGYGFTIKVLDLETRRPVGPNERGEICFKSPSVTPGYLSVSNDDFFDEEGFYKSGDVGYYDEDRYFYIVDRIKELIKYKDTGIAPAELESILMQHPSVREVGVVGAPNVDCGEAPTAFVALLPGREATEEELVAFLEARVTFRMKLAGGVRFVEKLPRGSGEKLDRKALKIML</sequence>
<dbReference type="InterPro" id="IPR025110">
    <property type="entry name" value="AMP-bd_C"/>
</dbReference>
<proteinExistence type="inferred from homology"/>
<evidence type="ECO:0000259" key="5">
    <source>
        <dbReference type="Pfam" id="PF00501"/>
    </source>
</evidence>
<comment type="subcellular location">
    <subcellularLocation>
        <location evidence="1">Peroxisome</location>
    </subcellularLocation>
</comment>
<keyword evidence="7" id="KW-0560">Oxidoreductase</keyword>
<dbReference type="GO" id="GO:0005777">
    <property type="term" value="C:peroxisome"/>
    <property type="evidence" value="ECO:0007669"/>
    <property type="project" value="UniProtKB-SubCell"/>
</dbReference>
<keyword evidence="8" id="KW-1185">Reference proteome</keyword>
<evidence type="ECO:0000256" key="2">
    <source>
        <dbReference type="ARBA" id="ARBA00006432"/>
    </source>
</evidence>
<dbReference type="InterPro" id="IPR045851">
    <property type="entry name" value="AMP-bd_C_sf"/>
</dbReference>
<dbReference type="Gene3D" id="3.40.50.12780">
    <property type="entry name" value="N-terminal domain of ligase-like"/>
    <property type="match status" value="1"/>
</dbReference>
<evidence type="ECO:0000313" key="7">
    <source>
        <dbReference type="EMBL" id="KOB71343.1"/>
    </source>
</evidence>
<organism evidence="7 8">
    <name type="scientific">Operophtera brumata</name>
    <name type="common">Winter moth</name>
    <name type="synonym">Phalaena brumata</name>
    <dbReference type="NCBI Taxonomy" id="104452"/>
    <lineage>
        <taxon>Eukaryota</taxon>
        <taxon>Metazoa</taxon>
        <taxon>Ecdysozoa</taxon>
        <taxon>Arthropoda</taxon>
        <taxon>Hexapoda</taxon>
        <taxon>Insecta</taxon>
        <taxon>Pterygota</taxon>
        <taxon>Neoptera</taxon>
        <taxon>Endopterygota</taxon>
        <taxon>Lepidoptera</taxon>
        <taxon>Glossata</taxon>
        <taxon>Ditrysia</taxon>
        <taxon>Geometroidea</taxon>
        <taxon>Geometridae</taxon>
        <taxon>Larentiinae</taxon>
        <taxon>Operophtera</taxon>
    </lineage>
</organism>
<evidence type="ECO:0000259" key="6">
    <source>
        <dbReference type="Pfam" id="PF13193"/>
    </source>
</evidence>
<dbReference type="InterPro" id="IPR020845">
    <property type="entry name" value="AMP-binding_CS"/>
</dbReference>
<evidence type="ECO:0000256" key="1">
    <source>
        <dbReference type="ARBA" id="ARBA00004275"/>
    </source>
</evidence>
<evidence type="ECO:0000256" key="3">
    <source>
        <dbReference type="ARBA" id="ARBA00022598"/>
    </source>
</evidence>
<keyword evidence="4" id="KW-0576">Peroxisome</keyword>
<dbReference type="PANTHER" id="PTHR24096:SF149">
    <property type="entry name" value="AMP-BINDING DOMAIN-CONTAINING PROTEIN-RELATED"/>
    <property type="match status" value="1"/>
</dbReference>
<accession>A0A0L7L784</accession>
<reference evidence="7 8" key="1">
    <citation type="journal article" date="2015" name="Genome Biol. Evol.">
        <title>The genome of winter moth (Operophtera brumata) provides a genomic perspective on sexual dimorphism and phenology.</title>
        <authorList>
            <person name="Derks M.F."/>
            <person name="Smit S."/>
            <person name="Salis L."/>
            <person name="Schijlen E."/>
            <person name="Bossers A."/>
            <person name="Mateman C."/>
            <person name="Pijl A.S."/>
            <person name="de Ridder D."/>
            <person name="Groenen M.A."/>
            <person name="Visser M.E."/>
            <person name="Megens H.J."/>
        </authorList>
    </citation>
    <scope>NUCLEOTIDE SEQUENCE [LARGE SCALE GENOMIC DNA]</scope>
    <source>
        <strain evidence="7">WM2013NL</strain>
        <tissue evidence="7">Head and thorax</tissue>
    </source>
</reference>
<dbReference type="Gene3D" id="3.30.300.30">
    <property type="match status" value="1"/>
</dbReference>
<keyword evidence="3" id="KW-0436">Ligase</keyword>
<keyword evidence="7" id="KW-0503">Monooxygenase</keyword>
<dbReference type="PANTHER" id="PTHR24096">
    <property type="entry name" value="LONG-CHAIN-FATTY-ACID--COA LIGASE"/>
    <property type="match status" value="1"/>
</dbReference>
<comment type="similarity">
    <text evidence="2">Belongs to the ATP-dependent AMP-binding enzyme family.</text>
</comment>
<dbReference type="Pfam" id="PF00501">
    <property type="entry name" value="AMP-binding"/>
    <property type="match status" value="1"/>
</dbReference>
<dbReference type="AlphaFoldDB" id="A0A0L7L784"/>
<dbReference type="EMBL" id="JTDY01002474">
    <property type="protein sequence ID" value="KOB71343.1"/>
    <property type="molecule type" value="Genomic_DNA"/>
</dbReference>
<name>A0A0L7L784_OPEBR</name>
<evidence type="ECO:0000256" key="4">
    <source>
        <dbReference type="ARBA" id="ARBA00023140"/>
    </source>
</evidence>
<dbReference type="InterPro" id="IPR042099">
    <property type="entry name" value="ANL_N_sf"/>
</dbReference>
<dbReference type="SUPFAM" id="SSF56801">
    <property type="entry name" value="Acetyl-CoA synthetase-like"/>
    <property type="match status" value="1"/>
</dbReference>
<gene>
    <name evidence="7" type="ORF">OBRU01_13931</name>
</gene>
<dbReference type="Pfam" id="PF13193">
    <property type="entry name" value="AMP-binding_C"/>
    <property type="match status" value="1"/>
</dbReference>
<dbReference type="InterPro" id="IPR000873">
    <property type="entry name" value="AMP-dep_synth/lig_dom"/>
</dbReference>
<dbReference type="Proteomes" id="UP000037510">
    <property type="component" value="Unassembled WGS sequence"/>
</dbReference>
<feature type="domain" description="AMP-binding enzyme C-terminal" evidence="6">
    <location>
        <begin position="439"/>
        <end position="510"/>
    </location>
</feature>
<protein>
    <submittedName>
        <fullName evidence="7">Luciferin 4-monooxygenase</fullName>
    </submittedName>
</protein>